<protein>
    <recommendedName>
        <fullName evidence="4">Alpha/beta hydrolase family protein</fullName>
    </recommendedName>
</protein>
<dbReference type="Proteomes" id="UP000263642">
    <property type="component" value="Unassembled WGS sequence"/>
</dbReference>
<proteinExistence type="predicted"/>
<dbReference type="AlphaFoldDB" id="A0A3D3RFZ2"/>
<reference evidence="2 3" key="1">
    <citation type="journal article" date="2018" name="Nat. Biotechnol.">
        <title>A standardized bacterial taxonomy based on genome phylogeny substantially revises the tree of life.</title>
        <authorList>
            <person name="Parks D.H."/>
            <person name="Chuvochina M."/>
            <person name="Waite D.W."/>
            <person name="Rinke C."/>
            <person name="Skarshewski A."/>
            <person name="Chaumeil P.A."/>
            <person name="Hugenholtz P."/>
        </authorList>
    </citation>
    <scope>NUCLEOTIDE SEQUENCE [LARGE SCALE GENOMIC DNA]</scope>
    <source>
        <strain evidence="2">UBA9375</strain>
    </source>
</reference>
<comment type="caution">
    <text evidence="2">The sequence shown here is derived from an EMBL/GenBank/DDBJ whole genome shotgun (WGS) entry which is preliminary data.</text>
</comment>
<evidence type="ECO:0000313" key="3">
    <source>
        <dbReference type="Proteomes" id="UP000263642"/>
    </source>
</evidence>
<evidence type="ECO:0000256" key="1">
    <source>
        <dbReference type="SAM" id="MobiDB-lite"/>
    </source>
</evidence>
<dbReference type="InterPro" id="IPR029058">
    <property type="entry name" value="AB_hydrolase_fold"/>
</dbReference>
<dbReference type="EMBL" id="DQAY01000206">
    <property type="protein sequence ID" value="HCO27745.1"/>
    <property type="molecule type" value="Genomic_DNA"/>
</dbReference>
<accession>A0A3D3RFZ2</accession>
<gene>
    <name evidence="2" type="ORF">DIT97_33860</name>
</gene>
<name>A0A3D3RFZ2_9PLAN</name>
<organism evidence="2 3">
    <name type="scientific">Gimesia maris</name>
    <dbReference type="NCBI Taxonomy" id="122"/>
    <lineage>
        <taxon>Bacteria</taxon>
        <taxon>Pseudomonadati</taxon>
        <taxon>Planctomycetota</taxon>
        <taxon>Planctomycetia</taxon>
        <taxon>Planctomycetales</taxon>
        <taxon>Planctomycetaceae</taxon>
        <taxon>Gimesia</taxon>
    </lineage>
</organism>
<dbReference type="SUPFAM" id="SSF53474">
    <property type="entry name" value="alpha/beta-Hydrolases"/>
    <property type="match status" value="1"/>
</dbReference>
<evidence type="ECO:0008006" key="4">
    <source>
        <dbReference type="Google" id="ProtNLM"/>
    </source>
</evidence>
<sequence>MRRYLLQIIIMSVIVVCSENLFAAEPLWNGFVQSSWFDEQYQYLKPGPEVRAIIVAPRPERIKPQRINRVVLFTTPNGNTIEQTLGCEQKAGRDWHFDIQHIAAQHRQWQSLNERENLILVCLDAKGLSWPGWRARHPDNPRLIRDVIAAILKQIPLKDPRLTLACHSGGGSFLWGFLNGSDTIPPEVDRFVFLDANYSFSAADGHGKKLSDWLQSDKGRSLIVMAYDDRNVLFRGKKVVSPTGGTFRATQRMRVEFEKTYAFQESGAGDFKIATALKGRIRLLVHQNPQNQILHTQLVGEMNGYLYGVTVNTPEAQDKLPGSPRSYTRWIQPEPFTMPEEKAVP</sequence>
<evidence type="ECO:0000313" key="2">
    <source>
        <dbReference type="EMBL" id="HCO27745.1"/>
    </source>
</evidence>
<feature type="region of interest" description="Disordered" evidence="1">
    <location>
        <begin position="317"/>
        <end position="345"/>
    </location>
</feature>